<comment type="caution">
    <text evidence="2">The sequence shown here is derived from an EMBL/GenBank/DDBJ whole genome shotgun (WGS) entry which is preliminary data.</text>
</comment>
<organism evidence="2 3">
    <name type="scientific">Trichonephila inaurata madagascariensis</name>
    <dbReference type="NCBI Taxonomy" id="2747483"/>
    <lineage>
        <taxon>Eukaryota</taxon>
        <taxon>Metazoa</taxon>
        <taxon>Ecdysozoa</taxon>
        <taxon>Arthropoda</taxon>
        <taxon>Chelicerata</taxon>
        <taxon>Arachnida</taxon>
        <taxon>Araneae</taxon>
        <taxon>Araneomorphae</taxon>
        <taxon>Entelegynae</taxon>
        <taxon>Araneoidea</taxon>
        <taxon>Nephilidae</taxon>
        <taxon>Trichonephila</taxon>
        <taxon>Trichonephila inaurata</taxon>
    </lineage>
</organism>
<protein>
    <recommendedName>
        <fullName evidence="1">BTB domain-containing protein</fullName>
    </recommendedName>
</protein>
<dbReference type="EMBL" id="BMAV01010700">
    <property type="protein sequence ID" value="GFY55998.1"/>
    <property type="molecule type" value="Genomic_DNA"/>
</dbReference>
<dbReference type="InterPro" id="IPR011333">
    <property type="entry name" value="SKP1/BTB/POZ_sf"/>
</dbReference>
<sequence>MKVTIKPETGQQLINTNYSLESRCWEKLSQDLKSMFKNSLGADYTLKVGNEEIRVNSFILAARSSVFKKMFDYDKEQSMCHVQR</sequence>
<dbReference type="Pfam" id="PF00651">
    <property type="entry name" value="BTB"/>
    <property type="match status" value="1"/>
</dbReference>
<dbReference type="SUPFAM" id="SSF54695">
    <property type="entry name" value="POZ domain"/>
    <property type="match status" value="1"/>
</dbReference>
<dbReference type="Proteomes" id="UP000886998">
    <property type="component" value="Unassembled WGS sequence"/>
</dbReference>
<dbReference type="Gene3D" id="3.30.710.10">
    <property type="entry name" value="Potassium Channel Kv1.1, Chain A"/>
    <property type="match status" value="1"/>
</dbReference>
<gene>
    <name evidence="2" type="ORF">TNIN_181631</name>
</gene>
<evidence type="ECO:0000259" key="1">
    <source>
        <dbReference type="PROSITE" id="PS50097"/>
    </source>
</evidence>
<evidence type="ECO:0000313" key="3">
    <source>
        <dbReference type="Proteomes" id="UP000886998"/>
    </source>
</evidence>
<dbReference type="AlphaFoldDB" id="A0A8X7C6R7"/>
<evidence type="ECO:0000313" key="2">
    <source>
        <dbReference type="EMBL" id="GFY55998.1"/>
    </source>
</evidence>
<dbReference type="InterPro" id="IPR000210">
    <property type="entry name" value="BTB/POZ_dom"/>
</dbReference>
<dbReference type="OrthoDB" id="6427472at2759"/>
<proteinExistence type="predicted"/>
<feature type="domain" description="BTB" evidence="1">
    <location>
        <begin position="42"/>
        <end position="71"/>
    </location>
</feature>
<name>A0A8X7C6R7_9ARAC</name>
<dbReference type="PROSITE" id="PS50097">
    <property type="entry name" value="BTB"/>
    <property type="match status" value="1"/>
</dbReference>
<accession>A0A8X7C6R7</accession>
<keyword evidence="3" id="KW-1185">Reference proteome</keyword>
<reference evidence="2" key="1">
    <citation type="submission" date="2020-08" db="EMBL/GenBank/DDBJ databases">
        <title>Multicomponent nature underlies the extraordinary mechanical properties of spider dragline silk.</title>
        <authorList>
            <person name="Kono N."/>
            <person name="Nakamura H."/>
            <person name="Mori M."/>
            <person name="Yoshida Y."/>
            <person name="Ohtoshi R."/>
            <person name="Malay A.D."/>
            <person name="Moran D.A.P."/>
            <person name="Tomita M."/>
            <person name="Numata K."/>
            <person name="Arakawa K."/>
        </authorList>
    </citation>
    <scope>NUCLEOTIDE SEQUENCE</scope>
</reference>